<feature type="region of interest" description="Disordered" evidence="1">
    <location>
        <begin position="1"/>
        <end position="21"/>
    </location>
</feature>
<feature type="compositionally biased region" description="Basic and acidic residues" evidence="1">
    <location>
        <begin position="1"/>
        <end position="10"/>
    </location>
</feature>
<evidence type="ECO:0000313" key="2">
    <source>
        <dbReference type="EMBL" id="MBP2018363.1"/>
    </source>
</evidence>
<dbReference type="RefSeq" id="WP_209466489.1">
    <property type="nucleotide sequence ID" value="NZ_JAGGLG010000012.1"/>
</dbReference>
<name>A0ABS4JS75_9FIRM</name>
<reference evidence="2 3" key="1">
    <citation type="submission" date="2021-03" db="EMBL/GenBank/DDBJ databases">
        <title>Genomic Encyclopedia of Type Strains, Phase IV (KMG-IV): sequencing the most valuable type-strain genomes for metagenomic binning, comparative biology and taxonomic classification.</title>
        <authorList>
            <person name="Goeker M."/>
        </authorList>
    </citation>
    <scope>NUCLEOTIDE SEQUENCE [LARGE SCALE GENOMIC DNA]</scope>
    <source>
        <strain evidence="2 3">DSM 27138</strain>
    </source>
</reference>
<dbReference type="Proteomes" id="UP001519289">
    <property type="component" value="Unassembled WGS sequence"/>
</dbReference>
<keyword evidence="3" id="KW-1185">Reference proteome</keyword>
<dbReference type="EMBL" id="JAGGLG010000012">
    <property type="protein sequence ID" value="MBP2018363.1"/>
    <property type="molecule type" value="Genomic_DNA"/>
</dbReference>
<protein>
    <submittedName>
        <fullName evidence="2">Uncharacterized protein</fullName>
    </submittedName>
</protein>
<organism evidence="2 3">
    <name type="scientific">Symbiobacterium terraclitae</name>
    <dbReference type="NCBI Taxonomy" id="557451"/>
    <lineage>
        <taxon>Bacteria</taxon>
        <taxon>Bacillati</taxon>
        <taxon>Bacillota</taxon>
        <taxon>Clostridia</taxon>
        <taxon>Eubacteriales</taxon>
        <taxon>Symbiobacteriaceae</taxon>
        <taxon>Symbiobacterium</taxon>
    </lineage>
</organism>
<evidence type="ECO:0000313" key="3">
    <source>
        <dbReference type="Proteomes" id="UP001519289"/>
    </source>
</evidence>
<accession>A0ABS4JS75</accession>
<gene>
    <name evidence="2" type="ORF">J2Z79_001771</name>
</gene>
<feature type="region of interest" description="Disordered" evidence="1">
    <location>
        <begin position="47"/>
        <end position="83"/>
    </location>
</feature>
<proteinExistence type="predicted"/>
<sequence>MAKRNHEPEAVKTTLTGTHAAGHHLNEAAEFGRAAAVSTDDLAWIEREDQAKQSMARTGDMRSAQAAPDRPHPAGHPETGGRQ</sequence>
<comment type="caution">
    <text evidence="2">The sequence shown here is derived from an EMBL/GenBank/DDBJ whole genome shotgun (WGS) entry which is preliminary data.</text>
</comment>
<evidence type="ECO:0000256" key="1">
    <source>
        <dbReference type="SAM" id="MobiDB-lite"/>
    </source>
</evidence>